<accession>A0AAP8MVI3</accession>
<name>A0AAP8MVI3_9VIBR</name>
<gene>
    <name evidence="1" type="ORF">BCS93_11055</name>
</gene>
<dbReference type="AlphaFoldDB" id="A0AAP8MVI3"/>
<dbReference type="RefSeq" id="WP_102477761.1">
    <property type="nucleotide sequence ID" value="NZ_MDBO01000075.1"/>
</dbReference>
<evidence type="ECO:0000313" key="1">
    <source>
        <dbReference type="EMBL" id="PMP10205.1"/>
    </source>
</evidence>
<dbReference type="InterPro" id="IPR013783">
    <property type="entry name" value="Ig-like_fold"/>
</dbReference>
<proteinExistence type="predicted"/>
<reference evidence="2" key="1">
    <citation type="submission" date="2016-07" db="EMBL/GenBank/DDBJ databases">
        <title>Nontailed viruses are major unrecognized killers of bacteria in the ocean.</title>
        <authorList>
            <person name="Kauffman K."/>
            <person name="Hussain F."/>
            <person name="Yang J."/>
            <person name="Arevalo P."/>
            <person name="Brown J."/>
            <person name="Cutler M."/>
            <person name="Kelly L."/>
            <person name="Polz M.F."/>
        </authorList>
    </citation>
    <scope>NUCLEOTIDE SEQUENCE [LARGE SCALE GENOMIC DNA]</scope>
    <source>
        <strain evidence="2">10N.222.49.A5</strain>
    </source>
</reference>
<dbReference type="Gene3D" id="2.60.40.10">
    <property type="entry name" value="Immunoglobulins"/>
    <property type="match status" value="1"/>
</dbReference>
<comment type="caution">
    <text evidence="1">The sequence shown here is derived from an EMBL/GenBank/DDBJ whole genome shotgun (WGS) entry which is preliminary data.</text>
</comment>
<evidence type="ECO:0008006" key="3">
    <source>
        <dbReference type="Google" id="ProtNLM"/>
    </source>
</evidence>
<dbReference type="Proteomes" id="UP000235611">
    <property type="component" value="Unassembled WGS sequence"/>
</dbReference>
<evidence type="ECO:0000313" key="2">
    <source>
        <dbReference type="Proteomes" id="UP000235611"/>
    </source>
</evidence>
<organism evidence="1 2">
    <name type="scientific">Vibrio breoganii</name>
    <dbReference type="NCBI Taxonomy" id="553239"/>
    <lineage>
        <taxon>Bacteria</taxon>
        <taxon>Pseudomonadati</taxon>
        <taxon>Pseudomonadota</taxon>
        <taxon>Gammaproteobacteria</taxon>
        <taxon>Vibrionales</taxon>
        <taxon>Vibrionaceae</taxon>
        <taxon>Vibrio</taxon>
    </lineage>
</organism>
<dbReference type="EMBL" id="MDBO01000075">
    <property type="protein sequence ID" value="PMP10205.1"/>
    <property type="molecule type" value="Genomic_DNA"/>
</dbReference>
<sequence>MKLSKSKRFRAGRNQETITENVEILTGQRGSPLDRALTMRDLVEAGLANAKGVLSSNTVAEGIAPKLDLGEGVQIPHAPVGVAAYGGFATVTLTWDNPTFRGFAHAEIFRSAYDNDGLPIDDVTQATLIATTPALVFGDSVETYSSHYYWVRFVNTNGYQGAFQSVGGVFCETTETEQVIVADRVVSGIEVISPVIRGGEVIGSIVKVGAGGPYAGYHTYIDSVGKLYTDNIVAKGHIEATSGSFPASLMTGVLTADHIDTSSMVLAGQSVIQKSLATGSDRILTASYVQCASTRVNIKNRNSNTRIAVVFSFTLDQGESLSSNYIDVQIRVDGGTTRTFSIPSSFASGNSYVCGDSGSCYESFHILPTSISNQYWFTTNTSACDVSLWVKIRDTTKSNKIQNVTLSADAGVYI</sequence>
<protein>
    <recommendedName>
        <fullName evidence="3">DUF3672 domain-containing protein</fullName>
    </recommendedName>
</protein>